<dbReference type="EMBL" id="BKCJ010000248">
    <property type="protein sequence ID" value="GEU31408.1"/>
    <property type="molecule type" value="Genomic_DNA"/>
</dbReference>
<accession>A0A6L2J304</accession>
<sequence>HGKKRPCESNNSSSTSFTTQNHPSSSLPLDAIVDENDDESFRSNSSSPSQIISSSSNVVHRVRQNLPHESHDLNTYLSKTINFQTQQRDAYRNGLRSIGQAIKDMMSGKRNKIRWSKKDNVLLRGIAWTNISKFEKSNYNHLFGSRIAKHGLLQVFHSSMGWLMKTRMLLWMILWVCQKYNAIDGQHELGYKDERVNEPLVDEDMHVFGDDSLGVLKGNAVDGKHQLGYENEKESETLVENNDQLLLEDGDGVLDSEGGVHALRKEVIAIKVDDERIANLERLLKENLQNYFATEKTKPNMIPNDFDDIPNCSVLYVTSNYTGVDQGLGGSTNDPMSTCSQPDMHNAEVTYDGMSIDKPDRKNKYTYSQGIPVTLDVLIQACAYSNKNPELYVFQHDNYVDRSVPKLNQHPTAEPLLVDYFTNDYMSVLNDEEMMQNYSLDDMKFQHEEDNLTVKETPVEHQPIDELIDGQKDTTSLLQENIKKKKKCGIRKNYVVRFKEIKKRLAMALDSPFGQQGTATLALPKTRSISSIIDTIVALEF</sequence>
<evidence type="ECO:0000256" key="1">
    <source>
        <dbReference type="SAM" id="MobiDB-lite"/>
    </source>
</evidence>
<feature type="compositionally biased region" description="Low complexity" evidence="1">
    <location>
        <begin position="9"/>
        <end position="21"/>
    </location>
</feature>
<proteinExistence type="predicted"/>
<feature type="compositionally biased region" description="Low complexity" evidence="1">
    <location>
        <begin position="42"/>
        <end position="56"/>
    </location>
</feature>
<feature type="region of interest" description="Disordered" evidence="1">
    <location>
        <begin position="1"/>
        <end position="57"/>
    </location>
</feature>
<protein>
    <submittedName>
        <fullName evidence="2">Uncharacterized protein</fullName>
    </submittedName>
</protein>
<comment type="caution">
    <text evidence="2">The sequence shown here is derived from an EMBL/GenBank/DDBJ whole genome shotgun (WGS) entry which is preliminary data.</text>
</comment>
<feature type="non-terminal residue" evidence="2">
    <location>
        <position position="1"/>
    </location>
</feature>
<dbReference type="AlphaFoldDB" id="A0A6L2J304"/>
<gene>
    <name evidence="2" type="ORF">Tci_003386</name>
</gene>
<evidence type="ECO:0000313" key="2">
    <source>
        <dbReference type="EMBL" id="GEU31408.1"/>
    </source>
</evidence>
<reference evidence="2" key="1">
    <citation type="journal article" date="2019" name="Sci. Rep.">
        <title>Draft genome of Tanacetum cinerariifolium, the natural source of mosquito coil.</title>
        <authorList>
            <person name="Yamashiro T."/>
            <person name="Shiraishi A."/>
            <person name="Satake H."/>
            <person name="Nakayama K."/>
        </authorList>
    </citation>
    <scope>NUCLEOTIDE SEQUENCE</scope>
</reference>
<organism evidence="2">
    <name type="scientific">Tanacetum cinerariifolium</name>
    <name type="common">Dalmatian daisy</name>
    <name type="synonym">Chrysanthemum cinerariifolium</name>
    <dbReference type="NCBI Taxonomy" id="118510"/>
    <lineage>
        <taxon>Eukaryota</taxon>
        <taxon>Viridiplantae</taxon>
        <taxon>Streptophyta</taxon>
        <taxon>Embryophyta</taxon>
        <taxon>Tracheophyta</taxon>
        <taxon>Spermatophyta</taxon>
        <taxon>Magnoliopsida</taxon>
        <taxon>eudicotyledons</taxon>
        <taxon>Gunneridae</taxon>
        <taxon>Pentapetalae</taxon>
        <taxon>asterids</taxon>
        <taxon>campanulids</taxon>
        <taxon>Asterales</taxon>
        <taxon>Asteraceae</taxon>
        <taxon>Asteroideae</taxon>
        <taxon>Anthemideae</taxon>
        <taxon>Anthemidinae</taxon>
        <taxon>Tanacetum</taxon>
    </lineage>
</organism>
<name>A0A6L2J304_TANCI</name>